<organism evidence="2 3">
    <name type="scientific">Nocardioides luti</name>
    <dbReference type="NCBI Taxonomy" id="2761101"/>
    <lineage>
        <taxon>Bacteria</taxon>
        <taxon>Bacillati</taxon>
        <taxon>Actinomycetota</taxon>
        <taxon>Actinomycetes</taxon>
        <taxon>Propionibacteriales</taxon>
        <taxon>Nocardioidaceae</taxon>
        <taxon>Nocardioides</taxon>
    </lineage>
</organism>
<evidence type="ECO:0000313" key="2">
    <source>
        <dbReference type="EMBL" id="MBB6629225.1"/>
    </source>
</evidence>
<accession>A0A7X0RL53</accession>
<gene>
    <name evidence="2" type="ORF">H5V45_18000</name>
</gene>
<feature type="signal peptide" evidence="1">
    <location>
        <begin position="1"/>
        <end position="24"/>
    </location>
</feature>
<dbReference type="Proteomes" id="UP000523955">
    <property type="component" value="Unassembled WGS sequence"/>
</dbReference>
<evidence type="ECO:0000256" key="1">
    <source>
        <dbReference type="SAM" id="SignalP"/>
    </source>
</evidence>
<keyword evidence="3" id="KW-1185">Reference proteome</keyword>
<protein>
    <submittedName>
        <fullName evidence="2">Uncharacterized protein</fullName>
    </submittedName>
</protein>
<feature type="chain" id="PRO_5030551693" evidence="1">
    <location>
        <begin position="25"/>
        <end position="184"/>
    </location>
</feature>
<evidence type="ECO:0000313" key="3">
    <source>
        <dbReference type="Proteomes" id="UP000523955"/>
    </source>
</evidence>
<sequence length="184" mass="19340">MLRKALVALAVLALLLVGGGVAVARSTPALSSHGRTAVAGTDATTVFTIADRTVRQIRYDDGGTLRYTFPVTNDGRLPLTVLGLADEQPKTRLFTYTGLTTTDGARTLHLGPGETGRLTLALKMGGCESLSARAGAFVTEVNLRTEQAGVFDDDVTLTLPEEVHTGSPREAFCPRSTATSRPPG</sequence>
<comment type="caution">
    <text evidence="2">The sequence shown here is derived from an EMBL/GenBank/DDBJ whole genome shotgun (WGS) entry which is preliminary data.</text>
</comment>
<reference evidence="2 3" key="1">
    <citation type="submission" date="2020-08" db="EMBL/GenBank/DDBJ databases">
        <authorList>
            <person name="Seo M.-J."/>
        </authorList>
    </citation>
    <scope>NUCLEOTIDE SEQUENCE [LARGE SCALE GENOMIC DNA]</scope>
    <source>
        <strain evidence="2 3">KIGAM211</strain>
    </source>
</reference>
<proteinExistence type="predicted"/>
<dbReference type="EMBL" id="JACKXE010000001">
    <property type="protein sequence ID" value="MBB6629225.1"/>
    <property type="molecule type" value="Genomic_DNA"/>
</dbReference>
<dbReference type="RefSeq" id="WP_185254200.1">
    <property type="nucleotide sequence ID" value="NZ_JACKXE010000001.1"/>
</dbReference>
<keyword evidence="1" id="KW-0732">Signal</keyword>
<name>A0A7X0RL53_9ACTN</name>
<dbReference type="AlphaFoldDB" id="A0A7X0RL53"/>